<dbReference type="RefSeq" id="WP_239072767.1">
    <property type="nucleotide sequence ID" value="NZ_BAABFI010000004.1"/>
</dbReference>
<gene>
    <name evidence="3" type="ORF">BKA21_000113</name>
    <name evidence="2" type="ORF">Col01nite_07890</name>
</gene>
<feature type="compositionally biased region" description="Basic and acidic residues" evidence="1">
    <location>
        <begin position="39"/>
        <end position="75"/>
    </location>
</feature>
<accession>A0A7Y9FC17</accession>
<evidence type="ECO:0000313" key="2">
    <source>
        <dbReference type="EMBL" id="GIG31630.1"/>
    </source>
</evidence>
<evidence type="ECO:0008006" key="6">
    <source>
        <dbReference type="Google" id="ProtNLM"/>
    </source>
</evidence>
<feature type="compositionally biased region" description="Basic and acidic residues" evidence="1">
    <location>
        <begin position="1"/>
        <end position="29"/>
    </location>
</feature>
<feature type="region of interest" description="Disordered" evidence="1">
    <location>
        <begin position="1"/>
        <end position="75"/>
    </location>
</feature>
<comment type="caution">
    <text evidence="3">The sequence shown here is derived from an EMBL/GenBank/DDBJ whole genome shotgun (WGS) entry which is preliminary data.</text>
</comment>
<sequence length="75" mass="8381">MGREPADVRALDDEEERTMSESHDAESRLAHASRVATQELHKQGTPDYDPRAHERAVEAERKAAEAVRAQREGTA</sequence>
<dbReference type="EMBL" id="BONN01000002">
    <property type="protein sequence ID" value="GIG31630.1"/>
    <property type="molecule type" value="Genomic_DNA"/>
</dbReference>
<organism evidence="3 4">
    <name type="scientific">Cellulomonas oligotrophica</name>
    <dbReference type="NCBI Taxonomy" id="931536"/>
    <lineage>
        <taxon>Bacteria</taxon>
        <taxon>Bacillati</taxon>
        <taxon>Actinomycetota</taxon>
        <taxon>Actinomycetes</taxon>
        <taxon>Micrococcales</taxon>
        <taxon>Cellulomonadaceae</taxon>
        <taxon>Cellulomonas</taxon>
    </lineage>
</organism>
<reference evidence="2 5" key="2">
    <citation type="submission" date="2021-01" db="EMBL/GenBank/DDBJ databases">
        <title>Whole genome shotgun sequence of Cellulomonas oligotrophica NBRC 109435.</title>
        <authorList>
            <person name="Komaki H."/>
            <person name="Tamura T."/>
        </authorList>
    </citation>
    <scope>NUCLEOTIDE SEQUENCE [LARGE SCALE GENOMIC DNA]</scope>
    <source>
        <strain evidence="2 5">NBRC 109435</strain>
    </source>
</reference>
<evidence type="ECO:0000313" key="4">
    <source>
        <dbReference type="Proteomes" id="UP000577956"/>
    </source>
</evidence>
<name>A0A7Y9FC17_9CELL</name>
<proteinExistence type="predicted"/>
<dbReference type="Proteomes" id="UP000577956">
    <property type="component" value="Unassembled WGS sequence"/>
</dbReference>
<evidence type="ECO:0000313" key="3">
    <source>
        <dbReference type="EMBL" id="NYD84564.1"/>
    </source>
</evidence>
<protein>
    <recommendedName>
        <fullName evidence="6">Translation initiation factor 2</fullName>
    </recommendedName>
</protein>
<evidence type="ECO:0000256" key="1">
    <source>
        <dbReference type="SAM" id="MobiDB-lite"/>
    </source>
</evidence>
<evidence type="ECO:0000313" key="5">
    <source>
        <dbReference type="Proteomes" id="UP000618382"/>
    </source>
</evidence>
<dbReference type="Proteomes" id="UP000618382">
    <property type="component" value="Unassembled WGS sequence"/>
</dbReference>
<dbReference type="AlphaFoldDB" id="A0A7Y9FC17"/>
<dbReference type="EMBL" id="JACCBK010000001">
    <property type="protein sequence ID" value="NYD84564.1"/>
    <property type="molecule type" value="Genomic_DNA"/>
</dbReference>
<keyword evidence="5" id="KW-1185">Reference proteome</keyword>
<reference evidence="3 4" key="1">
    <citation type="submission" date="2020-07" db="EMBL/GenBank/DDBJ databases">
        <title>Sequencing the genomes of 1000 actinobacteria strains.</title>
        <authorList>
            <person name="Klenk H.-P."/>
        </authorList>
    </citation>
    <scope>NUCLEOTIDE SEQUENCE [LARGE SCALE GENOMIC DNA]</scope>
    <source>
        <strain evidence="3 4">DSM 24482</strain>
    </source>
</reference>